<reference evidence="4 5" key="1">
    <citation type="journal article" date="2023" name="BMC Biotechnol.">
        <title>Vitis rotundifolia cv Carlos genome sequencing.</title>
        <authorList>
            <person name="Huff M."/>
            <person name="Hulse-Kemp A."/>
            <person name="Scheffler B."/>
            <person name="Youngblood R."/>
            <person name="Simpson S."/>
            <person name="Babiker E."/>
            <person name="Staton M."/>
        </authorList>
    </citation>
    <scope>NUCLEOTIDE SEQUENCE [LARGE SCALE GENOMIC DNA]</scope>
    <source>
        <tissue evidence="4">Leaf</tissue>
    </source>
</reference>
<evidence type="ECO:0000256" key="1">
    <source>
        <dbReference type="ARBA" id="ARBA00022801"/>
    </source>
</evidence>
<dbReference type="Gene3D" id="3.40.50.1820">
    <property type="entry name" value="alpha/beta hydrolase"/>
    <property type="match status" value="2"/>
</dbReference>
<keyword evidence="1" id="KW-0378">Hydrolase</keyword>
<dbReference type="SUPFAM" id="SSF53474">
    <property type="entry name" value="alpha/beta-Hydrolases"/>
    <property type="match status" value="1"/>
</dbReference>
<comment type="similarity">
    <text evidence="2">Belongs to the AB hydrolase superfamily. Epoxide hydrolase family.</text>
</comment>
<evidence type="ECO:0000313" key="5">
    <source>
        <dbReference type="Proteomes" id="UP001168098"/>
    </source>
</evidence>
<evidence type="ECO:0000259" key="3">
    <source>
        <dbReference type="Pfam" id="PF00561"/>
    </source>
</evidence>
<dbReference type="AlphaFoldDB" id="A0AA39A2G9"/>
<keyword evidence="5" id="KW-1185">Reference proteome</keyword>
<dbReference type="Proteomes" id="UP001168098">
    <property type="component" value="Unassembled WGS sequence"/>
</dbReference>
<proteinExistence type="inferred from homology"/>
<accession>A0AA39A2G9</accession>
<dbReference type="InterPro" id="IPR029058">
    <property type="entry name" value="AB_hydrolase_fold"/>
</dbReference>
<dbReference type="PANTHER" id="PTHR43329">
    <property type="entry name" value="EPOXIDE HYDROLASE"/>
    <property type="match status" value="1"/>
</dbReference>
<evidence type="ECO:0000313" key="4">
    <source>
        <dbReference type="EMBL" id="KAJ9699632.1"/>
    </source>
</evidence>
<gene>
    <name evidence="4" type="ORF">PVL29_005481</name>
</gene>
<comment type="caution">
    <text evidence="4">The sequence shown here is derived from an EMBL/GenBank/DDBJ whole genome shotgun (WGS) entry which is preliminary data.</text>
</comment>
<dbReference type="EMBL" id="JARBHA010000005">
    <property type="protein sequence ID" value="KAJ9699632.1"/>
    <property type="molecule type" value="Genomic_DNA"/>
</dbReference>
<dbReference type="PRINTS" id="PR00412">
    <property type="entry name" value="EPOXHYDRLASE"/>
</dbReference>
<protein>
    <recommendedName>
        <fullName evidence="3">AB hydrolase-1 domain-containing protein</fullName>
    </recommendedName>
</protein>
<organism evidence="4 5">
    <name type="scientific">Vitis rotundifolia</name>
    <name type="common">Muscadine grape</name>
    <dbReference type="NCBI Taxonomy" id="103349"/>
    <lineage>
        <taxon>Eukaryota</taxon>
        <taxon>Viridiplantae</taxon>
        <taxon>Streptophyta</taxon>
        <taxon>Embryophyta</taxon>
        <taxon>Tracheophyta</taxon>
        <taxon>Spermatophyta</taxon>
        <taxon>Magnoliopsida</taxon>
        <taxon>eudicotyledons</taxon>
        <taxon>Gunneridae</taxon>
        <taxon>Pentapetalae</taxon>
        <taxon>rosids</taxon>
        <taxon>Vitales</taxon>
        <taxon>Vitaceae</taxon>
        <taxon>Viteae</taxon>
        <taxon>Vitis</taxon>
    </lineage>
</organism>
<dbReference type="InterPro" id="IPR000639">
    <property type="entry name" value="Epox_hydrolase-like"/>
</dbReference>
<evidence type="ECO:0000256" key="2">
    <source>
        <dbReference type="ARBA" id="ARBA00038334"/>
    </source>
</evidence>
<name>A0AA39A2G9_VITRO</name>
<feature type="domain" description="AB hydrolase-1" evidence="3">
    <location>
        <begin position="28"/>
        <end position="93"/>
    </location>
</feature>
<sequence length="221" mass="24616">MVGIEHRTVRINGINVHVAEKGQGPIALFIHGFPSLWYCWRHQIQALAHLGYRAVAPDLRGYVDTEAPADSSSYTYLHVVGDMIGVLDAMGAQGVCGGTRLGSPNRVVSILEPGKMEAEFAEIGTEGVLKFFLTKLPAGPLYLPKENPFGYEPGTPIPLPSWLSQEELNYYVSKFDKTGFLGGLNYYRIFDIVVLEGVGHFLQEEKPDENNKQLHDFFQKF</sequence>
<dbReference type="GO" id="GO:0016787">
    <property type="term" value="F:hydrolase activity"/>
    <property type="evidence" value="ECO:0007669"/>
    <property type="project" value="UniProtKB-KW"/>
</dbReference>
<dbReference type="Pfam" id="PF00561">
    <property type="entry name" value="Abhydrolase_1"/>
    <property type="match status" value="1"/>
</dbReference>
<dbReference type="InterPro" id="IPR000073">
    <property type="entry name" value="AB_hydrolase_1"/>
</dbReference>